<feature type="domain" description="HD-GYP" evidence="1">
    <location>
        <begin position="153"/>
        <end position="346"/>
    </location>
</feature>
<dbReference type="InterPro" id="IPR003607">
    <property type="entry name" value="HD/PDEase_dom"/>
</dbReference>
<protein>
    <submittedName>
        <fullName evidence="2">HD domain-containing protein</fullName>
    </submittedName>
</protein>
<dbReference type="InterPro" id="IPR037522">
    <property type="entry name" value="HD_GYP_dom"/>
</dbReference>
<dbReference type="RefSeq" id="WP_135402430.1">
    <property type="nucleotide sequence ID" value="NZ_SRME01000001.1"/>
</dbReference>
<organism evidence="2 3">
    <name type="scientific">Geotoga petraea</name>
    <dbReference type="NCBI Taxonomy" id="28234"/>
    <lineage>
        <taxon>Bacteria</taxon>
        <taxon>Thermotogati</taxon>
        <taxon>Thermotogota</taxon>
        <taxon>Thermotogae</taxon>
        <taxon>Petrotogales</taxon>
        <taxon>Petrotogaceae</taxon>
        <taxon>Geotoga</taxon>
    </lineage>
</organism>
<evidence type="ECO:0000259" key="1">
    <source>
        <dbReference type="PROSITE" id="PS51832"/>
    </source>
</evidence>
<gene>
    <name evidence="2" type="ORF">E4650_00815</name>
</gene>
<dbReference type="CDD" id="cd00077">
    <property type="entry name" value="HDc"/>
    <property type="match status" value="1"/>
</dbReference>
<dbReference type="EMBL" id="SRME01000001">
    <property type="protein sequence ID" value="TGG88770.1"/>
    <property type="molecule type" value="Genomic_DNA"/>
</dbReference>
<sequence length="552" mass="64791">MGNTLDELIYGIGQELKPDLLKGIIAIKSGDEYVQISTYDGLTNSLREDQKGITFTLNNRVDKIINENGFFSREIQVEDYREQFWWIVSELRQKEVSLFVRPLYKPLINDLEEMGIIIFISLNNLTVDIEEILDKEYMLINESTYSVYKNYEKNNIIRVFINSMVKMLKEDHPNIYEHSLRTSDLATLISQTLRLSSNEVEKLRNAALVHDFGKVFLPKSIQSYNQDLKLIENQIYYSHTDKLFELFQNNPYMKEVLDIAYKHHEKPNYKGYYELGEDDLSILDNILIICDVFDNLFHKENDMKSVRQVLEKMELMAERKEIDKNVFENSKEIISSFYGGYLHFSPTTSIGISKSIHIQDPVKKDEMHEAEIINSIGNMINISFKKNPNWPLGRSLIFMCDVGGLIEKFSAKIISKTKNDYTLLINIKEKDKNKNLKIYWNEEATLHKLPHEISSLEEINLKENFEQKVLIRKLGGNELVFESEEEIIIGEKRIIKFEFKGEKILIPGVIKNKIKENKKIIYFFEYLEMKDKDLSKVYRAIFKKQVELKLKV</sequence>
<dbReference type="OrthoDB" id="48968at2"/>
<dbReference type="SUPFAM" id="SSF109604">
    <property type="entry name" value="HD-domain/PDEase-like"/>
    <property type="match status" value="1"/>
</dbReference>
<accession>A0A4Z0W4C4</accession>
<comment type="caution">
    <text evidence="2">The sequence shown here is derived from an EMBL/GenBank/DDBJ whole genome shotgun (WGS) entry which is preliminary data.</text>
</comment>
<dbReference type="InterPro" id="IPR006675">
    <property type="entry name" value="HDIG_dom"/>
</dbReference>
<dbReference type="Gene3D" id="1.10.3210.10">
    <property type="entry name" value="Hypothetical protein af1432"/>
    <property type="match status" value="1"/>
</dbReference>
<dbReference type="InterPro" id="IPR052020">
    <property type="entry name" value="Cyclic_di-GMP/3'3'-cGAMP_PDE"/>
</dbReference>
<dbReference type="PANTHER" id="PTHR45228">
    <property type="entry name" value="CYCLIC DI-GMP PHOSPHODIESTERASE TM_0186-RELATED"/>
    <property type="match status" value="1"/>
</dbReference>
<evidence type="ECO:0000313" key="3">
    <source>
        <dbReference type="Proteomes" id="UP000297288"/>
    </source>
</evidence>
<proteinExistence type="predicted"/>
<dbReference type="SMART" id="SM00471">
    <property type="entry name" value="HDc"/>
    <property type="match status" value="1"/>
</dbReference>
<dbReference type="Pfam" id="PF13487">
    <property type="entry name" value="HD_5"/>
    <property type="match status" value="1"/>
</dbReference>
<dbReference type="PROSITE" id="PS51832">
    <property type="entry name" value="HD_GYP"/>
    <property type="match status" value="1"/>
</dbReference>
<name>A0A4Z0W4C4_9BACT</name>
<dbReference type="NCBIfam" id="TIGR00277">
    <property type="entry name" value="HDIG"/>
    <property type="match status" value="1"/>
</dbReference>
<dbReference type="Proteomes" id="UP000297288">
    <property type="component" value="Unassembled WGS sequence"/>
</dbReference>
<reference evidence="2 3" key="1">
    <citation type="submission" date="2019-04" db="EMBL/GenBank/DDBJ databases">
        <title>Draft genome sequence data and analysis of a Fermenting Bacterium, Geotoga petraea strain HO-Geo1, isolated from heavy-oil petroleum reservoir in Russia.</title>
        <authorList>
            <person name="Grouzdev D.S."/>
            <person name="Semenova E.M."/>
            <person name="Sokolova D.S."/>
            <person name="Tourova T.P."/>
            <person name="Poltaraus A.B."/>
            <person name="Nazina T.N."/>
        </authorList>
    </citation>
    <scope>NUCLEOTIDE SEQUENCE [LARGE SCALE GENOMIC DNA]</scope>
    <source>
        <strain evidence="2 3">HO-Geo1</strain>
    </source>
</reference>
<evidence type="ECO:0000313" key="2">
    <source>
        <dbReference type="EMBL" id="TGG88770.1"/>
    </source>
</evidence>
<dbReference type="AlphaFoldDB" id="A0A4Z0W4C4"/>